<sequence>MTFSQIYLDSVSTNAVLTLSPAFILLLLIAGLCYSRFRCHLNAVPGPLINSISSLPRIWSIWKGSSHLDDLELHRKYGKIVRVSPTTVSVCDLALFDAIYGISSQFYKAGFYEPCRFYDEEGLIPDPLVLGDKTMHTRMKRNAANAYSLQGLFQIEPLVNDVLRDLLDHLDQVYVAQKKTCDLGECMLYFAMDAIFTITFGTNLDFVRKGDTKGLCKQVRDGLPYIACIGQIPWAHRFLLGNSFVAKFFSGPSDSLAGEIMATIIDQRAAAEKRISEDEDPSAPCTFLMRLLRNQSKNPASLTDREINTHAFGNILAGGDTTSTAVRAILYYLIRNPKVMNQLVVELREAGLDKQGPVVSYREASKLPYLSAVIREAMRLHPSVGMILPRGVPLTGATLVDEKGKKHFMSAGVEIGFNPWIMQRDPDIFPDPEAFKPERWIDADADNLARMNRAWIAFGAGRHSCSGQHISMLEMTMLIPSMILRYNMKWADDAADISVENYFFTMQKGLKVKLEARV</sequence>
<evidence type="ECO:0000313" key="1">
    <source>
        <dbReference type="EMBL" id="KAI6083313.1"/>
    </source>
</evidence>
<accession>A0ACC0CSD9</accession>
<reference evidence="1 2" key="1">
    <citation type="journal article" date="2022" name="New Phytol.">
        <title>Ecological generalism drives hyperdiversity of secondary metabolite gene clusters in xylarialean endophytes.</title>
        <authorList>
            <person name="Franco M.E.E."/>
            <person name="Wisecaver J.H."/>
            <person name="Arnold A.E."/>
            <person name="Ju Y.M."/>
            <person name="Slot J.C."/>
            <person name="Ahrendt S."/>
            <person name="Moore L.P."/>
            <person name="Eastman K.E."/>
            <person name="Scott K."/>
            <person name="Konkel Z."/>
            <person name="Mondo S.J."/>
            <person name="Kuo A."/>
            <person name="Hayes R.D."/>
            <person name="Haridas S."/>
            <person name="Andreopoulos B."/>
            <person name="Riley R."/>
            <person name="LaButti K."/>
            <person name="Pangilinan J."/>
            <person name="Lipzen A."/>
            <person name="Amirebrahimi M."/>
            <person name="Yan J."/>
            <person name="Adam C."/>
            <person name="Keymanesh K."/>
            <person name="Ng V."/>
            <person name="Louie K."/>
            <person name="Northen T."/>
            <person name="Drula E."/>
            <person name="Henrissat B."/>
            <person name="Hsieh H.M."/>
            <person name="Youens-Clark K."/>
            <person name="Lutzoni F."/>
            <person name="Miadlikowska J."/>
            <person name="Eastwood D.C."/>
            <person name="Hamelin R.C."/>
            <person name="Grigoriev I.V."/>
            <person name="U'Ren J.M."/>
        </authorList>
    </citation>
    <scope>NUCLEOTIDE SEQUENCE [LARGE SCALE GENOMIC DNA]</scope>
    <source>
        <strain evidence="1 2">ER1909</strain>
    </source>
</reference>
<dbReference type="EMBL" id="MU394354">
    <property type="protein sequence ID" value="KAI6083313.1"/>
    <property type="molecule type" value="Genomic_DNA"/>
</dbReference>
<proteinExistence type="predicted"/>
<gene>
    <name evidence="1" type="ORF">F4821DRAFT_280993</name>
</gene>
<dbReference type="Proteomes" id="UP001497680">
    <property type="component" value="Unassembled WGS sequence"/>
</dbReference>
<name>A0ACC0CSD9_9PEZI</name>
<protein>
    <submittedName>
        <fullName evidence="1">Cytochrome P450</fullName>
    </submittedName>
</protein>
<organism evidence="1 2">
    <name type="scientific">Hypoxylon rubiginosum</name>
    <dbReference type="NCBI Taxonomy" id="110542"/>
    <lineage>
        <taxon>Eukaryota</taxon>
        <taxon>Fungi</taxon>
        <taxon>Dikarya</taxon>
        <taxon>Ascomycota</taxon>
        <taxon>Pezizomycotina</taxon>
        <taxon>Sordariomycetes</taxon>
        <taxon>Xylariomycetidae</taxon>
        <taxon>Xylariales</taxon>
        <taxon>Hypoxylaceae</taxon>
        <taxon>Hypoxylon</taxon>
    </lineage>
</organism>
<evidence type="ECO:0000313" key="2">
    <source>
        <dbReference type="Proteomes" id="UP001497680"/>
    </source>
</evidence>
<comment type="caution">
    <text evidence="1">The sequence shown here is derived from an EMBL/GenBank/DDBJ whole genome shotgun (WGS) entry which is preliminary data.</text>
</comment>
<keyword evidence="2" id="KW-1185">Reference proteome</keyword>